<feature type="chain" id="PRO_5043508214" evidence="1">
    <location>
        <begin position="19"/>
        <end position="318"/>
    </location>
</feature>
<dbReference type="Proteomes" id="UP001370758">
    <property type="component" value="Unassembled WGS sequence"/>
</dbReference>
<evidence type="ECO:0000256" key="1">
    <source>
        <dbReference type="SAM" id="SignalP"/>
    </source>
</evidence>
<evidence type="ECO:0000313" key="2">
    <source>
        <dbReference type="EMBL" id="KAK6496099.1"/>
    </source>
</evidence>
<organism evidence="2 3">
    <name type="scientific">Arthrobotrys musiformis</name>
    <dbReference type="NCBI Taxonomy" id="47236"/>
    <lineage>
        <taxon>Eukaryota</taxon>
        <taxon>Fungi</taxon>
        <taxon>Dikarya</taxon>
        <taxon>Ascomycota</taxon>
        <taxon>Pezizomycotina</taxon>
        <taxon>Orbiliomycetes</taxon>
        <taxon>Orbiliales</taxon>
        <taxon>Orbiliaceae</taxon>
        <taxon>Arthrobotrys</taxon>
    </lineage>
</organism>
<evidence type="ECO:0000313" key="3">
    <source>
        <dbReference type="Proteomes" id="UP001370758"/>
    </source>
</evidence>
<gene>
    <name evidence="2" type="ORF">TWF481_002123</name>
</gene>
<dbReference type="AlphaFoldDB" id="A0AAV9VUA9"/>
<keyword evidence="3" id="KW-1185">Reference proteome</keyword>
<name>A0AAV9VUA9_9PEZI</name>
<accession>A0AAV9VUA9</accession>
<protein>
    <submittedName>
        <fullName evidence="2">Uncharacterized protein</fullName>
    </submittedName>
</protein>
<dbReference type="EMBL" id="JAVHJL010000011">
    <property type="protein sequence ID" value="KAK6496099.1"/>
    <property type="molecule type" value="Genomic_DNA"/>
</dbReference>
<keyword evidence="1" id="KW-0732">Signal</keyword>
<sequence>MRFFVGALIALVAGTAVAQDNCNCECKVDSCFQALAGTSPFPAEATVADCRSFMWTVVTVAAETVTTTEITTATATSTSIDTKWTTITVTTVSANLLKRQANGGVPDYATDACPQPTDYSSACKCLGVTEGGTSYHHVATTDTVTTTSTVTTTEGYSTTTTATESAAATDYYFMIQVDNIAENGQWQGRYMYTEPEGASAPFLKRVAFTTNINQALIFRARPNNTIVQDDGTPFTGEAIDTKSEQLYLEDVGGYVPYTCTLNPTDKTVGCTGSGTGGTYSLFTIRNNGQVLMYKNTAGITADQSSLGPVQVVLKAISI</sequence>
<comment type="caution">
    <text evidence="2">The sequence shown here is derived from an EMBL/GenBank/DDBJ whole genome shotgun (WGS) entry which is preliminary data.</text>
</comment>
<feature type="signal peptide" evidence="1">
    <location>
        <begin position="1"/>
        <end position="18"/>
    </location>
</feature>
<reference evidence="2 3" key="1">
    <citation type="submission" date="2023-08" db="EMBL/GenBank/DDBJ databases">
        <authorList>
            <person name="Palmer J.M."/>
        </authorList>
    </citation>
    <scope>NUCLEOTIDE SEQUENCE [LARGE SCALE GENOMIC DNA]</scope>
    <source>
        <strain evidence="2 3">TWF481</strain>
    </source>
</reference>
<proteinExistence type="predicted"/>